<keyword evidence="1 2" id="KW-0812">Transmembrane</keyword>
<feature type="transmembrane region" description="Helical" evidence="2">
    <location>
        <begin position="20"/>
        <end position="41"/>
    </location>
</feature>
<proteinExistence type="predicted"/>
<comment type="catalytic activity">
    <reaction evidence="1">
        <text>a 1,2-diacyl-sn-glycero-3-phospho-(1'-sn-glycero-3'-phosphate) + H2O = a 1,2-diacyl-sn-glycero-3-phospho-(1'-sn-glycerol) + phosphate</text>
        <dbReference type="Rhea" id="RHEA:33751"/>
        <dbReference type="ChEBI" id="CHEBI:15377"/>
        <dbReference type="ChEBI" id="CHEBI:43474"/>
        <dbReference type="ChEBI" id="CHEBI:60110"/>
        <dbReference type="ChEBI" id="CHEBI:64716"/>
        <dbReference type="EC" id="3.1.3.27"/>
    </reaction>
</comment>
<evidence type="ECO:0000313" key="4">
    <source>
        <dbReference type="EMBL" id="RUO64228.1"/>
    </source>
</evidence>
<name>A0A432YRE3_9GAMM</name>
<dbReference type="Pfam" id="PF04608">
    <property type="entry name" value="PgpA"/>
    <property type="match status" value="1"/>
</dbReference>
<dbReference type="RefSeq" id="WP_126752412.1">
    <property type="nucleotide sequence ID" value="NZ_JBHUMT010000015.1"/>
</dbReference>
<sequence>MPKLNWFNPIHWLSLGFGTGLAPKAPGTFGTLVGIPFVYLITQLTWQWQLIALILATIIGIFLCQYTAKAMGEHDHPSIVWDEIVGYGFAMFALPFEATWLIAAFLLFRLFDIWKPGPIGWSDKKLTGGTGIMMDDVLAGILTTAILHIAAYFL</sequence>
<gene>
    <name evidence="4" type="ORF">CWI73_08700</name>
</gene>
<keyword evidence="1" id="KW-0479">Metal-binding</keyword>
<keyword evidence="1" id="KW-1003">Cell membrane</keyword>
<dbReference type="GO" id="GO:0046872">
    <property type="term" value="F:metal ion binding"/>
    <property type="evidence" value="ECO:0007669"/>
    <property type="project" value="UniProtKB-KW"/>
</dbReference>
<keyword evidence="1" id="KW-0442">Lipid degradation</keyword>
<dbReference type="Proteomes" id="UP000288361">
    <property type="component" value="Unassembled WGS sequence"/>
</dbReference>
<dbReference type="PANTHER" id="PTHR36305:SF1">
    <property type="entry name" value="PHOSPHATIDYLGLYCEROPHOSPHATASE A"/>
    <property type="match status" value="1"/>
</dbReference>
<keyword evidence="1" id="KW-0443">Lipid metabolism</keyword>
<comment type="pathway">
    <text evidence="1">Phospholipid metabolism; phosphatidylglycerol biosynthesis; phosphatidylglycerol from CDP-diacylglycerol: step 2/2.</text>
</comment>
<keyword evidence="1" id="KW-1208">Phospholipid metabolism</keyword>
<accession>A0A432YRE3</accession>
<evidence type="ECO:0000313" key="5">
    <source>
        <dbReference type="Proteomes" id="UP000288361"/>
    </source>
</evidence>
<comment type="subcellular location">
    <subcellularLocation>
        <location evidence="1">Cell inner membrane</location>
        <topology evidence="1">Multi-pass membrane protein</topology>
    </subcellularLocation>
</comment>
<keyword evidence="1" id="KW-0378">Hydrolase</keyword>
<comment type="cofactor">
    <cofactor evidence="1">
        <name>Mg(2+)</name>
        <dbReference type="ChEBI" id="CHEBI:18420"/>
    </cofactor>
</comment>
<keyword evidence="1" id="KW-0460">Magnesium</keyword>
<dbReference type="GO" id="GO:0008962">
    <property type="term" value="F:phosphatidylglycerophosphatase activity"/>
    <property type="evidence" value="ECO:0007669"/>
    <property type="project" value="UniProtKB-EC"/>
</dbReference>
<organism evidence="4 5">
    <name type="scientific">Idiomarina piscisalsi</name>
    <dbReference type="NCBI Taxonomy" id="1096243"/>
    <lineage>
        <taxon>Bacteria</taxon>
        <taxon>Pseudomonadati</taxon>
        <taxon>Pseudomonadota</taxon>
        <taxon>Gammaproteobacteria</taxon>
        <taxon>Alteromonadales</taxon>
        <taxon>Idiomarinaceae</taxon>
        <taxon>Idiomarina</taxon>
    </lineage>
</organism>
<reference evidence="4 5" key="1">
    <citation type="journal article" date="2011" name="Front. Microbiol.">
        <title>Genomic signatures of strain selection and enhancement in Bacillus atrophaeus var. globigii, a historical biowarfare simulant.</title>
        <authorList>
            <person name="Gibbons H.S."/>
            <person name="Broomall S.M."/>
            <person name="McNew L.A."/>
            <person name="Daligault H."/>
            <person name="Chapman C."/>
            <person name="Bruce D."/>
            <person name="Karavis M."/>
            <person name="Krepps M."/>
            <person name="McGregor P.A."/>
            <person name="Hong C."/>
            <person name="Park K.H."/>
            <person name="Akmal A."/>
            <person name="Feldman A."/>
            <person name="Lin J.S."/>
            <person name="Chang W.E."/>
            <person name="Higgs B.W."/>
            <person name="Demirev P."/>
            <person name="Lindquist J."/>
            <person name="Liem A."/>
            <person name="Fochler E."/>
            <person name="Read T.D."/>
            <person name="Tapia R."/>
            <person name="Johnson S."/>
            <person name="Bishop-Lilly K.A."/>
            <person name="Detter C."/>
            <person name="Han C."/>
            <person name="Sozhamannan S."/>
            <person name="Rosenzweig C.N."/>
            <person name="Skowronski E.W."/>
        </authorList>
    </citation>
    <scope>NUCLEOTIDE SEQUENCE [LARGE SCALE GENOMIC DNA]</scope>
    <source>
        <strain evidence="4 5">TPS4-2</strain>
    </source>
</reference>
<evidence type="ECO:0000256" key="1">
    <source>
        <dbReference type="PIRNR" id="PIRNR006162"/>
    </source>
</evidence>
<dbReference type="InterPro" id="IPR036681">
    <property type="entry name" value="PgpA-like_sf"/>
</dbReference>
<comment type="function">
    <text evidence="1">Lipid phosphatase which dephosphorylates phosphatidylglycerophosphate (PGP) to phosphatidylglycerol (PG).</text>
</comment>
<comment type="caution">
    <text evidence="4">The sequence shown here is derived from an EMBL/GenBank/DDBJ whole genome shotgun (WGS) entry which is preliminary data.</text>
</comment>
<evidence type="ECO:0000259" key="3">
    <source>
        <dbReference type="Pfam" id="PF04608"/>
    </source>
</evidence>
<dbReference type="PIRSF" id="PIRSF006162">
    <property type="entry name" value="PgpA"/>
    <property type="match status" value="1"/>
</dbReference>
<dbReference type="CDD" id="cd06971">
    <property type="entry name" value="PgpA"/>
    <property type="match status" value="1"/>
</dbReference>
<dbReference type="SUPFAM" id="SSF101307">
    <property type="entry name" value="YutG-like"/>
    <property type="match status" value="1"/>
</dbReference>
<feature type="transmembrane region" description="Helical" evidence="2">
    <location>
        <begin position="48"/>
        <end position="68"/>
    </location>
</feature>
<feature type="domain" description="YutG/PgpA" evidence="3">
    <location>
        <begin position="12"/>
        <end position="150"/>
    </location>
</feature>
<protein>
    <recommendedName>
        <fullName evidence="1">Phosphatidylglycerophosphatase A</fullName>
        <ecNumber evidence="1">3.1.3.27</ecNumber>
    </recommendedName>
    <alternativeName>
        <fullName evidence="1">Phosphatidylglycerolphosphate phosphatase A</fullName>
    </alternativeName>
</protein>
<dbReference type="PANTHER" id="PTHR36305">
    <property type="entry name" value="PHOSPHATIDYLGLYCEROPHOSPHATASE A"/>
    <property type="match status" value="1"/>
</dbReference>
<dbReference type="InterPro" id="IPR007686">
    <property type="entry name" value="YutG/PgpA"/>
</dbReference>
<dbReference type="EMBL" id="PIQA01000006">
    <property type="protein sequence ID" value="RUO64228.1"/>
    <property type="molecule type" value="Genomic_DNA"/>
</dbReference>
<dbReference type="GO" id="GO:0009395">
    <property type="term" value="P:phospholipid catabolic process"/>
    <property type="evidence" value="ECO:0007669"/>
    <property type="project" value="UniProtKB-KW"/>
</dbReference>
<keyword evidence="1" id="KW-0997">Cell inner membrane</keyword>
<dbReference type="UniPathway" id="UPA00084">
    <property type="reaction ID" value="UER00504"/>
</dbReference>
<dbReference type="GO" id="GO:0005886">
    <property type="term" value="C:plasma membrane"/>
    <property type="evidence" value="ECO:0007669"/>
    <property type="project" value="UniProtKB-SubCell"/>
</dbReference>
<keyword evidence="2" id="KW-1133">Transmembrane helix</keyword>
<dbReference type="EC" id="3.1.3.27" evidence="1"/>
<feature type="transmembrane region" description="Helical" evidence="2">
    <location>
        <begin position="132"/>
        <end position="153"/>
    </location>
</feature>
<keyword evidence="1 2" id="KW-0472">Membrane</keyword>
<keyword evidence="1" id="KW-0595">Phospholipid degradation</keyword>
<dbReference type="InterPro" id="IPR026037">
    <property type="entry name" value="PgpA"/>
</dbReference>
<dbReference type="AlphaFoldDB" id="A0A432YRE3"/>
<dbReference type="GO" id="GO:0006655">
    <property type="term" value="P:phosphatidylglycerol biosynthetic process"/>
    <property type="evidence" value="ECO:0007669"/>
    <property type="project" value="UniProtKB-UniPathway"/>
</dbReference>
<feature type="transmembrane region" description="Helical" evidence="2">
    <location>
        <begin position="88"/>
        <end position="111"/>
    </location>
</feature>
<evidence type="ECO:0000256" key="2">
    <source>
        <dbReference type="SAM" id="Phobius"/>
    </source>
</evidence>